<dbReference type="Proteomes" id="UP000593567">
    <property type="component" value="Unassembled WGS sequence"/>
</dbReference>
<gene>
    <name evidence="11" type="ORF">EB796_012791</name>
</gene>
<evidence type="ECO:0000313" key="12">
    <source>
        <dbReference type="Proteomes" id="UP000593567"/>
    </source>
</evidence>
<dbReference type="SMART" id="SM00404">
    <property type="entry name" value="PTPc_motif"/>
    <property type="match status" value="1"/>
</dbReference>
<sequence length="732" mass="81805">MWKYNISWKAPTNINCESITEYKIRYPDVTSEEIVTTDTSYEVYVEGGVEFTLSVRAVNNMDLHSDYLDITETSPDIAPQWGPATVTMETLNSSCVELTWSRPEYPGGDITSYQLICTNMATMDKLPSTSTSQTVCGYSAYTLVECNISAENKAGFGEYIEFNSVYTSCEAIEEYTTPIKDEVAAGTQSSNPGSCKGGCIGGVVVGVVVVLVVVSILVYRIRTAREHQSKLKNISLDESGYQNMQQINDEEGGTGVVLPQETPRLERVTNTRSIAAIELPEMRDSVLPPQRSIPVSRLADYIENNEAGIIDQFQMLEKLPKPNMSAAQLPENGGKCKYVGLYPEDSTRVILNRPREQGTDFINASYIKGYTSDDMFIAAQGRKSMSIKQFHYLSWPDHGVPQYISPFLIFVRRVMSVTSHMTGCLVVHCSAGVGRSGTFIALDTLAKQAKDTGEVNPFEVVRAMRRRRPCMVQTKEQYVFTHQALEEYLVTDEFSCEATELETKLADNGDDIYVNRNIISEEFDRIEAQLRRETHNYSIGMEESNINKNRFPDILPSSRHGIYAGGAYINAVVVDSYRKKQSVIATQLPLSNTVKDFWTMVLEQEIKVVVQLEMEEEVFYPSKDTGFVDSDGCIVSRTGSEDVKNVKIIKLTVKSRKVSNVTLICINNWLDDGNSPFPKPASLLSYLGTLEKYQQWTGDEKICITDLKVTSISTTFCKLTLKASLNMATSKL</sequence>
<protein>
    <recommendedName>
        <fullName evidence="13">Protein-tyrosine-phosphatase</fullName>
    </recommendedName>
</protein>
<keyword evidence="7" id="KW-1133">Transmembrane helix</keyword>
<dbReference type="InterPro" id="IPR000242">
    <property type="entry name" value="PTP_cat"/>
</dbReference>
<evidence type="ECO:0000313" key="11">
    <source>
        <dbReference type="EMBL" id="KAF6028904.1"/>
    </source>
</evidence>
<dbReference type="InterPro" id="IPR016130">
    <property type="entry name" value="Tyr_Pase_AS"/>
</dbReference>
<dbReference type="InterPro" id="IPR029021">
    <property type="entry name" value="Prot-tyrosine_phosphatase-like"/>
</dbReference>
<feature type="domain" description="Tyrosine-protein phosphatase" evidence="8">
    <location>
        <begin position="309"/>
        <end position="381"/>
    </location>
</feature>
<dbReference type="GO" id="GO:0016020">
    <property type="term" value="C:membrane"/>
    <property type="evidence" value="ECO:0007669"/>
    <property type="project" value="UniProtKB-SubCell"/>
</dbReference>
<evidence type="ECO:0000256" key="2">
    <source>
        <dbReference type="ARBA" id="ARBA00022729"/>
    </source>
</evidence>
<dbReference type="InterPro" id="IPR050348">
    <property type="entry name" value="Protein-Tyr_Phosphatase"/>
</dbReference>
<dbReference type="PANTHER" id="PTHR19134:SF553">
    <property type="entry name" value="TYROSINE-PROTEIN PHOSPHATASE 10D-RELATED"/>
    <property type="match status" value="1"/>
</dbReference>
<keyword evidence="3" id="KW-0378">Hydrolase</keyword>
<dbReference type="SMART" id="SM00194">
    <property type="entry name" value="PTPc"/>
    <property type="match status" value="2"/>
</dbReference>
<dbReference type="InterPro" id="IPR013783">
    <property type="entry name" value="Ig-like_fold"/>
</dbReference>
<dbReference type="PROSITE" id="PS50853">
    <property type="entry name" value="FN3"/>
    <property type="match status" value="1"/>
</dbReference>
<keyword evidence="12" id="KW-1185">Reference proteome</keyword>
<keyword evidence="5 7" id="KW-0472">Membrane</keyword>
<dbReference type="AlphaFoldDB" id="A0A7J7JTB2"/>
<feature type="domain" description="Tyrosine specific protein phosphatases" evidence="9">
    <location>
        <begin position="405"/>
        <end position="479"/>
    </location>
</feature>
<dbReference type="Pfam" id="PF00041">
    <property type="entry name" value="fn3"/>
    <property type="match status" value="1"/>
</dbReference>
<dbReference type="EMBL" id="VXIV02001890">
    <property type="protein sequence ID" value="KAF6028904.1"/>
    <property type="molecule type" value="Genomic_DNA"/>
</dbReference>
<dbReference type="Gene3D" id="3.90.190.10">
    <property type="entry name" value="Protein tyrosine phosphatase superfamily"/>
    <property type="match status" value="3"/>
</dbReference>
<dbReference type="InterPro" id="IPR003961">
    <property type="entry name" value="FN3_dom"/>
</dbReference>
<dbReference type="GO" id="GO:0004725">
    <property type="term" value="F:protein tyrosine phosphatase activity"/>
    <property type="evidence" value="ECO:0007669"/>
    <property type="project" value="UniProtKB-EC"/>
</dbReference>
<dbReference type="InterPro" id="IPR000387">
    <property type="entry name" value="Tyr_Pase_dom"/>
</dbReference>
<dbReference type="Pfam" id="PF00102">
    <property type="entry name" value="Y_phosphatase"/>
    <property type="match status" value="3"/>
</dbReference>
<feature type="domain" description="Tyrosine-protein phosphatase" evidence="8">
    <location>
        <begin position="383"/>
        <end position="488"/>
    </location>
</feature>
<keyword evidence="7" id="KW-0812">Transmembrane</keyword>
<dbReference type="PROSITE" id="PS50056">
    <property type="entry name" value="TYR_PHOSPHATASE_2"/>
    <property type="match status" value="1"/>
</dbReference>
<evidence type="ECO:0000256" key="7">
    <source>
        <dbReference type="SAM" id="Phobius"/>
    </source>
</evidence>
<dbReference type="OrthoDB" id="10253954at2759"/>
<evidence type="ECO:0000256" key="4">
    <source>
        <dbReference type="ARBA" id="ARBA00022912"/>
    </source>
</evidence>
<dbReference type="SUPFAM" id="SSF52799">
    <property type="entry name" value="(Phosphotyrosine protein) phosphatases II"/>
    <property type="match status" value="2"/>
</dbReference>
<comment type="caution">
    <text evidence="11">The sequence shown here is derived from an EMBL/GenBank/DDBJ whole genome shotgun (WGS) entry which is preliminary data.</text>
</comment>
<dbReference type="Gene3D" id="2.60.40.10">
    <property type="entry name" value="Immunoglobulins"/>
    <property type="match status" value="1"/>
</dbReference>
<evidence type="ECO:0000259" key="8">
    <source>
        <dbReference type="PROSITE" id="PS50055"/>
    </source>
</evidence>
<dbReference type="CDD" id="cd00047">
    <property type="entry name" value="PTPc"/>
    <property type="match status" value="1"/>
</dbReference>
<evidence type="ECO:0000256" key="3">
    <source>
        <dbReference type="ARBA" id="ARBA00022801"/>
    </source>
</evidence>
<dbReference type="CDD" id="cd00063">
    <property type="entry name" value="FN3"/>
    <property type="match status" value="1"/>
</dbReference>
<feature type="domain" description="Fibronectin type-III" evidence="10">
    <location>
        <begin position="82"/>
        <end position="171"/>
    </location>
</feature>
<dbReference type="InterPro" id="IPR036116">
    <property type="entry name" value="FN3_sf"/>
</dbReference>
<feature type="transmembrane region" description="Helical" evidence="7">
    <location>
        <begin position="200"/>
        <end position="221"/>
    </location>
</feature>
<dbReference type="PANTHER" id="PTHR19134">
    <property type="entry name" value="RECEPTOR-TYPE TYROSINE-PROTEIN PHOSPHATASE"/>
    <property type="match status" value="1"/>
</dbReference>
<evidence type="ECO:0000256" key="6">
    <source>
        <dbReference type="ARBA" id="ARBA00051722"/>
    </source>
</evidence>
<dbReference type="PROSITE" id="PS00383">
    <property type="entry name" value="TYR_PHOSPHATASE_1"/>
    <property type="match status" value="1"/>
</dbReference>
<comment type="catalytic activity">
    <reaction evidence="6">
        <text>O-phospho-L-tyrosyl-[protein] + H2O = L-tyrosyl-[protein] + phosphate</text>
        <dbReference type="Rhea" id="RHEA:10684"/>
        <dbReference type="Rhea" id="RHEA-COMP:10136"/>
        <dbReference type="Rhea" id="RHEA-COMP:20101"/>
        <dbReference type="ChEBI" id="CHEBI:15377"/>
        <dbReference type="ChEBI" id="CHEBI:43474"/>
        <dbReference type="ChEBI" id="CHEBI:46858"/>
        <dbReference type="ChEBI" id="CHEBI:61978"/>
        <dbReference type="EC" id="3.1.3.48"/>
    </reaction>
</comment>
<evidence type="ECO:0000256" key="5">
    <source>
        <dbReference type="ARBA" id="ARBA00023136"/>
    </source>
</evidence>
<evidence type="ECO:0000256" key="1">
    <source>
        <dbReference type="ARBA" id="ARBA00004167"/>
    </source>
</evidence>
<evidence type="ECO:0000259" key="10">
    <source>
        <dbReference type="PROSITE" id="PS50853"/>
    </source>
</evidence>
<feature type="domain" description="Tyrosine-protein phosphatase" evidence="8">
    <location>
        <begin position="519"/>
        <end position="704"/>
    </location>
</feature>
<evidence type="ECO:0000259" key="9">
    <source>
        <dbReference type="PROSITE" id="PS50056"/>
    </source>
</evidence>
<keyword evidence="4" id="KW-0904">Protein phosphatase</keyword>
<keyword evidence="2" id="KW-0732">Signal</keyword>
<name>A0A7J7JTB2_BUGNE</name>
<accession>A0A7J7JTB2</accession>
<dbReference type="PROSITE" id="PS50055">
    <property type="entry name" value="TYR_PHOSPHATASE_PTP"/>
    <property type="match status" value="3"/>
</dbReference>
<reference evidence="11" key="1">
    <citation type="submission" date="2020-06" db="EMBL/GenBank/DDBJ databases">
        <title>Draft genome of Bugula neritina, a colonial animal packing powerful symbionts and potential medicines.</title>
        <authorList>
            <person name="Rayko M."/>
        </authorList>
    </citation>
    <scope>NUCLEOTIDE SEQUENCE [LARGE SCALE GENOMIC DNA]</scope>
    <source>
        <strain evidence="11">Kwan_BN1</strain>
    </source>
</reference>
<organism evidence="11 12">
    <name type="scientific">Bugula neritina</name>
    <name type="common">Brown bryozoan</name>
    <name type="synonym">Sertularia neritina</name>
    <dbReference type="NCBI Taxonomy" id="10212"/>
    <lineage>
        <taxon>Eukaryota</taxon>
        <taxon>Metazoa</taxon>
        <taxon>Spiralia</taxon>
        <taxon>Lophotrochozoa</taxon>
        <taxon>Bryozoa</taxon>
        <taxon>Gymnolaemata</taxon>
        <taxon>Cheilostomatida</taxon>
        <taxon>Flustrina</taxon>
        <taxon>Buguloidea</taxon>
        <taxon>Bugulidae</taxon>
        <taxon>Bugula</taxon>
    </lineage>
</organism>
<evidence type="ECO:0008006" key="13">
    <source>
        <dbReference type="Google" id="ProtNLM"/>
    </source>
</evidence>
<dbReference type="SUPFAM" id="SSF49265">
    <property type="entry name" value="Fibronectin type III"/>
    <property type="match status" value="1"/>
</dbReference>
<comment type="subcellular location">
    <subcellularLocation>
        <location evidence="1">Membrane</location>
        <topology evidence="1">Single-pass membrane protein</topology>
    </subcellularLocation>
</comment>
<proteinExistence type="predicted"/>
<dbReference type="InterPro" id="IPR003595">
    <property type="entry name" value="Tyr_Pase_cat"/>
</dbReference>